<gene>
    <name evidence="2" type="ORF">WJX73_009611</name>
</gene>
<protein>
    <recommendedName>
        <fullName evidence="1">Hemimethylated DNA-binding domain-containing protein</fullName>
    </recommendedName>
</protein>
<dbReference type="AlphaFoldDB" id="A0AAW1PWR5"/>
<dbReference type="InterPro" id="IPR011722">
    <property type="entry name" value="Hemimethylated_DNA-bd_dom"/>
</dbReference>
<evidence type="ECO:0000313" key="3">
    <source>
        <dbReference type="Proteomes" id="UP001465755"/>
    </source>
</evidence>
<dbReference type="GO" id="GO:0003677">
    <property type="term" value="F:DNA binding"/>
    <property type="evidence" value="ECO:0007669"/>
    <property type="project" value="InterPro"/>
</dbReference>
<dbReference type="Proteomes" id="UP001465755">
    <property type="component" value="Unassembled WGS sequence"/>
</dbReference>
<dbReference type="NCBIfam" id="TIGR02097">
    <property type="entry name" value="yccV"/>
    <property type="match status" value="1"/>
</dbReference>
<comment type="caution">
    <text evidence="2">The sequence shown here is derived from an EMBL/GenBank/DDBJ whole genome shotgun (WGS) entry which is preliminary data.</text>
</comment>
<accession>A0AAW1PWR5</accession>
<feature type="domain" description="Hemimethylated DNA-binding" evidence="1">
    <location>
        <begin position="117"/>
        <end position="220"/>
    </location>
</feature>
<dbReference type="Pfam" id="PF08755">
    <property type="entry name" value="YccV-like"/>
    <property type="match status" value="1"/>
</dbReference>
<dbReference type="InterPro" id="IPR036623">
    <property type="entry name" value="Hemimethylated_DNA-bd_sf"/>
</dbReference>
<dbReference type="PANTHER" id="PTHR48439">
    <property type="entry name" value="HEMIMETHYLATED DNA-BINDING DOMAIN-CONTAINING PROTEIN"/>
    <property type="match status" value="1"/>
</dbReference>
<dbReference type="InterPro" id="IPR053189">
    <property type="entry name" value="Clp_protease_adapter_ClpF"/>
</dbReference>
<dbReference type="PANTHER" id="PTHR48439:SF1">
    <property type="entry name" value="HEMIMETHYLATED DNA-BINDING DOMAIN-CONTAINING PROTEIN"/>
    <property type="match status" value="1"/>
</dbReference>
<reference evidence="2 3" key="1">
    <citation type="journal article" date="2024" name="Nat. Commun.">
        <title>Phylogenomics reveals the evolutionary origins of lichenization in chlorophyte algae.</title>
        <authorList>
            <person name="Puginier C."/>
            <person name="Libourel C."/>
            <person name="Otte J."/>
            <person name="Skaloud P."/>
            <person name="Haon M."/>
            <person name="Grisel S."/>
            <person name="Petersen M."/>
            <person name="Berrin J.G."/>
            <person name="Delaux P.M."/>
            <person name="Dal Grande F."/>
            <person name="Keller J."/>
        </authorList>
    </citation>
    <scope>NUCLEOTIDE SEQUENCE [LARGE SCALE GENOMIC DNA]</scope>
    <source>
        <strain evidence="2 3">SAG 2036</strain>
    </source>
</reference>
<keyword evidence="3" id="KW-1185">Reference proteome</keyword>
<proteinExistence type="predicted"/>
<evidence type="ECO:0000313" key="2">
    <source>
        <dbReference type="EMBL" id="KAK9814029.1"/>
    </source>
</evidence>
<sequence length="269" mass="31030">MSQTIVPRTLYRHILQWAREAEGIPARLRPADVFAIVPESSSFGSRAQLSEQIPRPVSESVRNLTRKAFRRSASLQHKEADRELDRAFQAFRTLNTSYAVYLQQLQQERARNACREGVEYSIGQVFRHKQHRYKGTIFGWDRTCERDQAWAQTWGVQRDQPFYEVLPDEDDCTRLFGSARGSKYVAQENVEVVKGERVLHRALDAYFSGFSKELGRYMPNHRLEYVYPDLYEADDLEPVGQDSNLLKAADDALQARAAEELRNIVVDVG</sequence>
<dbReference type="Gene3D" id="2.30.30.390">
    <property type="entry name" value="Hemimethylated DNA-binding domain"/>
    <property type="match status" value="1"/>
</dbReference>
<dbReference type="SMART" id="SM00992">
    <property type="entry name" value="YccV-like"/>
    <property type="match status" value="1"/>
</dbReference>
<name>A0AAW1PWR5_9CHLO</name>
<dbReference type="SUPFAM" id="SSF141255">
    <property type="entry name" value="YccV-like"/>
    <property type="match status" value="1"/>
</dbReference>
<dbReference type="EMBL" id="JALJOQ010000002">
    <property type="protein sequence ID" value="KAK9814029.1"/>
    <property type="molecule type" value="Genomic_DNA"/>
</dbReference>
<evidence type="ECO:0000259" key="1">
    <source>
        <dbReference type="SMART" id="SM00992"/>
    </source>
</evidence>
<organism evidence="2 3">
    <name type="scientific">Symbiochloris irregularis</name>
    <dbReference type="NCBI Taxonomy" id="706552"/>
    <lineage>
        <taxon>Eukaryota</taxon>
        <taxon>Viridiplantae</taxon>
        <taxon>Chlorophyta</taxon>
        <taxon>core chlorophytes</taxon>
        <taxon>Trebouxiophyceae</taxon>
        <taxon>Trebouxiales</taxon>
        <taxon>Trebouxiaceae</taxon>
        <taxon>Symbiochloris</taxon>
    </lineage>
</organism>